<organism evidence="2 3">
    <name type="scientific">Haemaphysalis longicornis</name>
    <name type="common">Bush tick</name>
    <dbReference type="NCBI Taxonomy" id="44386"/>
    <lineage>
        <taxon>Eukaryota</taxon>
        <taxon>Metazoa</taxon>
        <taxon>Ecdysozoa</taxon>
        <taxon>Arthropoda</taxon>
        <taxon>Chelicerata</taxon>
        <taxon>Arachnida</taxon>
        <taxon>Acari</taxon>
        <taxon>Parasitiformes</taxon>
        <taxon>Ixodida</taxon>
        <taxon>Ixodoidea</taxon>
        <taxon>Ixodidae</taxon>
        <taxon>Haemaphysalinae</taxon>
        <taxon>Haemaphysalis</taxon>
    </lineage>
</organism>
<accession>A0A9J6H9I6</accession>
<dbReference type="VEuPathDB" id="VectorBase:HLOH_059799"/>
<feature type="compositionally biased region" description="Basic residues" evidence="1">
    <location>
        <begin position="73"/>
        <end position="85"/>
    </location>
</feature>
<dbReference type="OrthoDB" id="6931295at2759"/>
<feature type="region of interest" description="Disordered" evidence="1">
    <location>
        <begin position="1"/>
        <end position="32"/>
    </location>
</feature>
<feature type="compositionally biased region" description="Low complexity" evidence="1">
    <location>
        <begin position="138"/>
        <end position="148"/>
    </location>
</feature>
<evidence type="ECO:0000313" key="2">
    <source>
        <dbReference type="EMBL" id="KAH9384371.1"/>
    </source>
</evidence>
<dbReference type="EMBL" id="JABSTR010002232">
    <property type="protein sequence ID" value="KAH9384371.1"/>
    <property type="molecule type" value="Genomic_DNA"/>
</dbReference>
<feature type="region of interest" description="Disordered" evidence="1">
    <location>
        <begin position="265"/>
        <end position="399"/>
    </location>
</feature>
<protein>
    <recommendedName>
        <fullName evidence="4">CCHC-type domain-containing protein</fullName>
    </recommendedName>
</protein>
<proteinExistence type="predicted"/>
<dbReference type="AlphaFoldDB" id="A0A9J6H9I6"/>
<dbReference type="OMA" id="CARSHVT"/>
<reference evidence="2 3" key="1">
    <citation type="journal article" date="2020" name="Cell">
        <title>Large-Scale Comparative Analyses of Tick Genomes Elucidate Their Genetic Diversity and Vector Capacities.</title>
        <authorList>
            <consortium name="Tick Genome and Microbiome Consortium (TIGMIC)"/>
            <person name="Jia N."/>
            <person name="Wang J."/>
            <person name="Shi W."/>
            <person name="Du L."/>
            <person name="Sun Y."/>
            <person name="Zhan W."/>
            <person name="Jiang J.F."/>
            <person name="Wang Q."/>
            <person name="Zhang B."/>
            <person name="Ji P."/>
            <person name="Bell-Sakyi L."/>
            <person name="Cui X.M."/>
            <person name="Yuan T.T."/>
            <person name="Jiang B.G."/>
            <person name="Yang W.F."/>
            <person name="Lam T.T."/>
            <person name="Chang Q.C."/>
            <person name="Ding S.J."/>
            <person name="Wang X.J."/>
            <person name="Zhu J.G."/>
            <person name="Ruan X.D."/>
            <person name="Zhao L."/>
            <person name="Wei J.T."/>
            <person name="Ye R.Z."/>
            <person name="Que T.C."/>
            <person name="Du C.H."/>
            <person name="Zhou Y.H."/>
            <person name="Cheng J.X."/>
            <person name="Dai P.F."/>
            <person name="Guo W.B."/>
            <person name="Han X.H."/>
            <person name="Huang E.J."/>
            <person name="Li L.F."/>
            <person name="Wei W."/>
            <person name="Gao Y.C."/>
            <person name="Liu J.Z."/>
            <person name="Shao H.Z."/>
            <person name="Wang X."/>
            <person name="Wang C.C."/>
            <person name="Yang T.C."/>
            <person name="Huo Q.B."/>
            <person name="Li W."/>
            <person name="Chen H.Y."/>
            <person name="Chen S.E."/>
            <person name="Zhou L.G."/>
            <person name="Ni X.B."/>
            <person name="Tian J.H."/>
            <person name="Sheng Y."/>
            <person name="Liu T."/>
            <person name="Pan Y.S."/>
            <person name="Xia L.Y."/>
            <person name="Li J."/>
            <person name="Zhao F."/>
            <person name="Cao W.C."/>
        </authorList>
    </citation>
    <scope>NUCLEOTIDE SEQUENCE [LARGE SCALE GENOMIC DNA]</scope>
    <source>
        <strain evidence="2">HaeL-2018</strain>
    </source>
</reference>
<feature type="compositionally biased region" description="Low complexity" evidence="1">
    <location>
        <begin position="45"/>
        <end position="57"/>
    </location>
</feature>
<evidence type="ECO:0000256" key="1">
    <source>
        <dbReference type="SAM" id="MobiDB-lite"/>
    </source>
</evidence>
<sequence>MLPLRTRGAASSREVRKEGSRRTATTPKTGEFACRVSAIQHVMSRTGGVARGSSSRRANGRELKGGGLQGRFLTRRYNTRNRRGRSPGGPPSPECSSPHVEGSCDPPTTMPPHRARRAMSQPSQPPPREERGPRSMPKQHPAAHTATPTPKPHFVRAFTGLKDEILHVRRLGTCNKVRLTFSGKVKPRYVSYDALLIPVQPYKKTVPACGRCGSVGHRPDACPGPKPDLCGICGKAVPLTDGARAPHGCTPRCVLCARSHVTGDRRCKERYRAPPPKPPTPPSEGQAGRKKRKRRRPRKPRKSGSRESPQGAQPPATNTDPPPRTGALAIGPSRRGPTPDGPMAKKYNTGQAPPAPSKPNQPSPELKPAAQGDSSWAARVRKGSQVSGSGGAAFSPTPK</sequence>
<name>A0A9J6H9I6_HAELO</name>
<feature type="compositionally biased region" description="Polar residues" evidence="1">
    <location>
        <begin position="307"/>
        <end position="319"/>
    </location>
</feature>
<evidence type="ECO:0008006" key="4">
    <source>
        <dbReference type="Google" id="ProtNLM"/>
    </source>
</evidence>
<comment type="caution">
    <text evidence="2">The sequence shown here is derived from an EMBL/GenBank/DDBJ whole genome shotgun (WGS) entry which is preliminary data.</text>
</comment>
<feature type="compositionally biased region" description="Basic residues" evidence="1">
    <location>
        <begin position="288"/>
        <end position="303"/>
    </location>
</feature>
<gene>
    <name evidence="2" type="ORF">HPB48_026378</name>
</gene>
<feature type="compositionally biased region" description="Pro residues" evidence="1">
    <location>
        <begin position="353"/>
        <end position="362"/>
    </location>
</feature>
<feature type="region of interest" description="Disordered" evidence="1">
    <location>
        <begin position="45"/>
        <end position="154"/>
    </location>
</feature>
<dbReference type="Proteomes" id="UP000821853">
    <property type="component" value="Unassembled WGS sequence"/>
</dbReference>
<keyword evidence="3" id="KW-1185">Reference proteome</keyword>
<feature type="compositionally biased region" description="Pro residues" evidence="1">
    <location>
        <begin position="273"/>
        <end position="282"/>
    </location>
</feature>
<evidence type="ECO:0000313" key="3">
    <source>
        <dbReference type="Proteomes" id="UP000821853"/>
    </source>
</evidence>